<proteinExistence type="predicted"/>
<evidence type="ECO:0000313" key="3">
    <source>
        <dbReference type="EMBL" id="VFK77453.1"/>
    </source>
</evidence>
<dbReference type="EMBL" id="CAADGH010000141">
    <property type="protein sequence ID" value="VFK77453.1"/>
    <property type="molecule type" value="Genomic_DNA"/>
</dbReference>
<accession>A0A450Y2E4</accession>
<sequence length="104" mass="11988">MILFALRFCLSNDYHSVALGNRSVVDPFGTRSLLARYAEEKPGQQACFSKTYRNIYVVISFVEEHRLARPMTTTTIQLRMKSREGYCCPAEGYRHFKRSGKPFA</sequence>
<gene>
    <name evidence="1" type="ORF">BECKMB1821G_GA0114241_11336</name>
    <name evidence="3" type="ORF">BECKMB1821H_GA0114242_11415</name>
    <name evidence="2" type="ORF">BECKMB1821I_GA0114274_11392</name>
</gene>
<evidence type="ECO:0000313" key="1">
    <source>
        <dbReference type="EMBL" id="VFK32982.1"/>
    </source>
</evidence>
<protein>
    <submittedName>
        <fullName evidence="2">Uncharacterized protein</fullName>
    </submittedName>
</protein>
<dbReference type="EMBL" id="CAADFQ010000139">
    <property type="protein sequence ID" value="VFK35710.1"/>
    <property type="molecule type" value="Genomic_DNA"/>
</dbReference>
<dbReference type="EMBL" id="CAADFO010000133">
    <property type="protein sequence ID" value="VFK32982.1"/>
    <property type="molecule type" value="Genomic_DNA"/>
</dbReference>
<dbReference type="AlphaFoldDB" id="A0A450Y2E4"/>
<name>A0A450Y2E4_9GAMM</name>
<reference evidence="2" key="1">
    <citation type="submission" date="2019-02" db="EMBL/GenBank/DDBJ databases">
        <authorList>
            <person name="Gruber-Vodicka R. H."/>
            <person name="Seah K. B. B."/>
        </authorList>
    </citation>
    <scope>NUCLEOTIDE SEQUENCE</scope>
    <source>
        <strain evidence="1">BECK_BZ197</strain>
        <strain evidence="3">BECK_BZ198</strain>
        <strain evidence="2">BECK_BZ199</strain>
    </source>
</reference>
<organism evidence="2">
    <name type="scientific">Candidatus Kentrum sp. MB</name>
    <dbReference type="NCBI Taxonomy" id="2138164"/>
    <lineage>
        <taxon>Bacteria</taxon>
        <taxon>Pseudomonadati</taxon>
        <taxon>Pseudomonadota</taxon>
        <taxon>Gammaproteobacteria</taxon>
        <taxon>Candidatus Kentrum</taxon>
    </lineage>
</organism>
<evidence type="ECO:0000313" key="2">
    <source>
        <dbReference type="EMBL" id="VFK35710.1"/>
    </source>
</evidence>